<comment type="caution">
    <text evidence="1">The sequence shown here is derived from an EMBL/GenBank/DDBJ whole genome shotgun (WGS) entry which is preliminary data.</text>
</comment>
<protein>
    <submittedName>
        <fullName evidence="1">Uncharacterized protein</fullName>
    </submittedName>
</protein>
<reference evidence="1 2" key="1">
    <citation type="submission" date="2024-10" db="EMBL/GenBank/DDBJ databases">
        <authorList>
            <person name="Kim D."/>
        </authorList>
    </citation>
    <scope>NUCLEOTIDE SEQUENCE [LARGE SCALE GENOMIC DNA]</scope>
    <source>
        <strain evidence="1">Taebaek</strain>
    </source>
</reference>
<dbReference type="EMBL" id="JBICCN010000254">
    <property type="protein sequence ID" value="KAL3082941.1"/>
    <property type="molecule type" value="Genomic_DNA"/>
</dbReference>
<sequence length="303" mass="35888">MRRRNLFKLFFNKYLFLFAAFLASDYVLYSKLSKFLLDENLDLEELNAKTFHRVTIDQLIANVSRSTPLDLLTKIPSRNDIDPEEKSAFAYQKAMCNSLTRIRGDRNNFQICYPPKRNLTGQLAYFINGKRDIPFERNFKTMLNQGTKLKVFTKKNQWTTEDGQWEEGADVVEDVNVKIYTEEEEDEHGQSQTGIKDLIDSQDDYHLMEFLKFEMSNLTDPIVFSINIPVFASHMLIRLDHFSYNEFRYLIKRLAYALYFPYSIESDRKLRVHFVSLMHKYSMDRYNVIGLKETKWAEKAMSE</sequence>
<evidence type="ECO:0000313" key="2">
    <source>
        <dbReference type="Proteomes" id="UP001620645"/>
    </source>
</evidence>
<proteinExistence type="predicted"/>
<keyword evidence="2" id="KW-1185">Reference proteome</keyword>
<dbReference type="Proteomes" id="UP001620645">
    <property type="component" value="Unassembled WGS sequence"/>
</dbReference>
<dbReference type="AlphaFoldDB" id="A0ABD2IUE6"/>
<evidence type="ECO:0000313" key="1">
    <source>
        <dbReference type="EMBL" id="KAL3082941.1"/>
    </source>
</evidence>
<name>A0ABD2IUE6_HETSC</name>
<organism evidence="1 2">
    <name type="scientific">Heterodera schachtii</name>
    <name type="common">Sugarbeet cyst nematode worm</name>
    <name type="synonym">Tylenchus schachtii</name>
    <dbReference type="NCBI Taxonomy" id="97005"/>
    <lineage>
        <taxon>Eukaryota</taxon>
        <taxon>Metazoa</taxon>
        <taxon>Ecdysozoa</taxon>
        <taxon>Nematoda</taxon>
        <taxon>Chromadorea</taxon>
        <taxon>Rhabditida</taxon>
        <taxon>Tylenchina</taxon>
        <taxon>Tylenchomorpha</taxon>
        <taxon>Tylenchoidea</taxon>
        <taxon>Heteroderidae</taxon>
        <taxon>Heteroderinae</taxon>
        <taxon>Heterodera</taxon>
    </lineage>
</organism>
<gene>
    <name evidence="1" type="ORF">niasHS_010743</name>
</gene>
<accession>A0ABD2IUE6</accession>